<evidence type="ECO:0000256" key="1">
    <source>
        <dbReference type="SAM" id="MobiDB-lite"/>
    </source>
</evidence>
<evidence type="ECO:0000256" key="2">
    <source>
        <dbReference type="SAM" id="Phobius"/>
    </source>
</evidence>
<feature type="transmembrane region" description="Helical" evidence="2">
    <location>
        <begin position="26"/>
        <end position="47"/>
    </location>
</feature>
<dbReference type="AlphaFoldDB" id="A0A561T5T2"/>
<proteinExistence type="predicted"/>
<keyword evidence="2" id="KW-0812">Transmembrane</keyword>
<keyword evidence="2" id="KW-0472">Membrane</keyword>
<evidence type="ECO:0000313" key="4">
    <source>
        <dbReference type="Proteomes" id="UP000321261"/>
    </source>
</evidence>
<organism evidence="3 4">
    <name type="scientific">Pseudonocardia hierapolitana</name>
    <dbReference type="NCBI Taxonomy" id="1128676"/>
    <lineage>
        <taxon>Bacteria</taxon>
        <taxon>Bacillati</taxon>
        <taxon>Actinomycetota</taxon>
        <taxon>Actinomycetes</taxon>
        <taxon>Pseudonocardiales</taxon>
        <taxon>Pseudonocardiaceae</taxon>
        <taxon>Pseudonocardia</taxon>
    </lineage>
</organism>
<dbReference type="Proteomes" id="UP000321261">
    <property type="component" value="Unassembled WGS sequence"/>
</dbReference>
<gene>
    <name evidence="3" type="ORF">FHX44_118407</name>
</gene>
<reference evidence="3 4" key="1">
    <citation type="submission" date="2019-06" db="EMBL/GenBank/DDBJ databases">
        <title>Sequencing the genomes of 1000 actinobacteria strains.</title>
        <authorList>
            <person name="Klenk H.-P."/>
        </authorList>
    </citation>
    <scope>NUCLEOTIDE SEQUENCE [LARGE SCALE GENOMIC DNA]</scope>
    <source>
        <strain evidence="3 4">DSM 45671</strain>
    </source>
</reference>
<feature type="region of interest" description="Disordered" evidence="1">
    <location>
        <begin position="60"/>
        <end position="80"/>
    </location>
</feature>
<dbReference type="RefSeq" id="WP_147260767.1">
    <property type="nucleotide sequence ID" value="NZ_VIWU01000001.1"/>
</dbReference>
<feature type="compositionally biased region" description="Pro residues" evidence="1">
    <location>
        <begin position="68"/>
        <end position="80"/>
    </location>
</feature>
<comment type="caution">
    <text evidence="3">The sequence shown here is derived from an EMBL/GenBank/DDBJ whole genome shotgun (WGS) entry which is preliminary data.</text>
</comment>
<keyword evidence="2" id="KW-1133">Transmembrane helix</keyword>
<sequence length="80" mass="8109">MGFVAKLQALRRGRRQGPVAGPRRQGVYITAGVAIAVVLVVVAPTAFRLVAPGVVVVPGSASPAAGTPDPPPQAGREYPP</sequence>
<accession>A0A561T5T2</accession>
<keyword evidence="4" id="KW-1185">Reference proteome</keyword>
<protein>
    <submittedName>
        <fullName evidence="3">Uncharacterized protein</fullName>
    </submittedName>
</protein>
<dbReference type="EMBL" id="VIWU01000001">
    <property type="protein sequence ID" value="TWF82458.1"/>
    <property type="molecule type" value="Genomic_DNA"/>
</dbReference>
<name>A0A561T5T2_9PSEU</name>
<evidence type="ECO:0000313" key="3">
    <source>
        <dbReference type="EMBL" id="TWF82458.1"/>
    </source>
</evidence>